<dbReference type="AlphaFoldDB" id="A0A8C4Z7R3"/>
<dbReference type="GO" id="GO:0006508">
    <property type="term" value="P:proteolysis"/>
    <property type="evidence" value="ECO:0007669"/>
    <property type="project" value="UniProtKB-KW"/>
</dbReference>
<accession>A0A8C4Z7R3</accession>
<dbReference type="PROSITE" id="PS00132">
    <property type="entry name" value="CARBOXYPEPT_ZN_1"/>
    <property type="match status" value="1"/>
</dbReference>
<dbReference type="Ensembl" id="ENSGMOT00000008657.2">
    <property type="protein sequence ID" value="ENSGMOP00000008419.2"/>
    <property type="gene ID" value="ENSGMOG00000007873.2"/>
</dbReference>
<comment type="similarity">
    <text evidence="2 5">Belongs to the peptidase M14 family.</text>
</comment>
<evidence type="ECO:0000256" key="2">
    <source>
        <dbReference type="ARBA" id="ARBA00005988"/>
    </source>
</evidence>
<dbReference type="PRINTS" id="PR00765">
    <property type="entry name" value="CRBOXYPTASEA"/>
</dbReference>
<reference evidence="7" key="2">
    <citation type="submission" date="2025-09" db="UniProtKB">
        <authorList>
            <consortium name="Ensembl"/>
        </authorList>
    </citation>
    <scope>IDENTIFICATION</scope>
</reference>
<evidence type="ECO:0000256" key="5">
    <source>
        <dbReference type="PROSITE-ProRule" id="PRU01379"/>
    </source>
</evidence>
<name>A0A8C4Z7R3_GADMO</name>
<dbReference type="SMART" id="SM00631">
    <property type="entry name" value="Zn_pept"/>
    <property type="match status" value="1"/>
</dbReference>
<dbReference type="GO" id="GO:0005615">
    <property type="term" value="C:extracellular space"/>
    <property type="evidence" value="ECO:0007669"/>
    <property type="project" value="TreeGrafter"/>
</dbReference>
<dbReference type="Gene3D" id="3.40.630.10">
    <property type="entry name" value="Zn peptidases"/>
    <property type="match status" value="1"/>
</dbReference>
<evidence type="ECO:0000256" key="4">
    <source>
        <dbReference type="ARBA" id="ARBA00022833"/>
    </source>
</evidence>
<dbReference type="OMA" id="RWMEDVE"/>
<dbReference type="PANTHER" id="PTHR11705:SF19">
    <property type="entry name" value="CARBOXYPEPTIDASE O"/>
    <property type="match status" value="1"/>
</dbReference>
<reference evidence="7" key="1">
    <citation type="submission" date="2025-08" db="UniProtKB">
        <authorList>
            <consortium name="Ensembl"/>
        </authorList>
    </citation>
    <scope>IDENTIFICATION</scope>
</reference>
<comment type="cofactor">
    <cofactor evidence="1">
        <name>Zn(2+)</name>
        <dbReference type="ChEBI" id="CHEBI:29105"/>
    </cofactor>
</comment>
<keyword evidence="8" id="KW-1185">Reference proteome</keyword>
<dbReference type="Pfam" id="PF00246">
    <property type="entry name" value="Peptidase_M14"/>
    <property type="match status" value="1"/>
</dbReference>
<dbReference type="InterPro" id="IPR000834">
    <property type="entry name" value="Peptidase_M14"/>
</dbReference>
<dbReference type="PANTHER" id="PTHR11705">
    <property type="entry name" value="PROTEASE FAMILY M14 CARBOXYPEPTIDASE A,B"/>
    <property type="match status" value="1"/>
</dbReference>
<keyword evidence="4" id="KW-0862">Zinc</keyword>
<feature type="domain" description="Peptidase M14" evidence="6">
    <location>
        <begin position="29"/>
        <end position="330"/>
    </location>
</feature>
<dbReference type="InterPro" id="IPR057246">
    <property type="entry name" value="CARBOXYPEPT_ZN_1"/>
</dbReference>
<dbReference type="GO" id="GO:0008270">
    <property type="term" value="F:zinc ion binding"/>
    <property type="evidence" value="ECO:0007669"/>
    <property type="project" value="InterPro"/>
</dbReference>
<evidence type="ECO:0000259" key="6">
    <source>
        <dbReference type="PROSITE" id="PS52035"/>
    </source>
</evidence>
<evidence type="ECO:0000256" key="3">
    <source>
        <dbReference type="ARBA" id="ARBA00022723"/>
    </source>
</evidence>
<evidence type="ECO:0000313" key="7">
    <source>
        <dbReference type="Ensembl" id="ENSGMOP00000008419.2"/>
    </source>
</evidence>
<dbReference type="Proteomes" id="UP000694546">
    <property type="component" value="Chromosome 20"/>
</dbReference>
<dbReference type="PROSITE" id="PS52035">
    <property type="entry name" value="PEPTIDASE_M14"/>
    <property type="match status" value="1"/>
</dbReference>
<dbReference type="GO" id="GO:0004181">
    <property type="term" value="F:metallocarboxypeptidase activity"/>
    <property type="evidence" value="ECO:0007669"/>
    <property type="project" value="InterPro"/>
</dbReference>
<keyword evidence="3" id="KW-0479">Metal-binding</keyword>
<proteinExistence type="inferred from homology"/>
<evidence type="ECO:0000313" key="8">
    <source>
        <dbReference type="Proteomes" id="UP000694546"/>
    </source>
</evidence>
<dbReference type="SUPFAM" id="SSF53187">
    <property type="entry name" value="Zn-dependent exopeptidases"/>
    <property type="match status" value="1"/>
</dbReference>
<feature type="active site" description="Proton donor/acceptor" evidence="5">
    <location>
        <position position="296"/>
    </location>
</feature>
<protein>
    <recommendedName>
        <fullName evidence="6">Peptidase M14 domain-containing protein</fullName>
    </recommendedName>
</protein>
<dbReference type="GeneTree" id="ENSGT00940000161508"/>
<organism evidence="7 8">
    <name type="scientific">Gadus morhua</name>
    <name type="common">Atlantic cod</name>
    <dbReference type="NCBI Taxonomy" id="8049"/>
    <lineage>
        <taxon>Eukaryota</taxon>
        <taxon>Metazoa</taxon>
        <taxon>Chordata</taxon>
        <taxon>Craniata</taxon>
        <taxon>Vertebrata</taxon>
        <taxon>Euteleostomi</taxon>
        <taxon>Actinopterygii</taxon>
        <taxon>Neopterygii</taxon>
        <taxon>Teleostei</taxon>
        <taxon>Neoteleostei</taxon>
        <taxon>Acanthomorphata</taxon>
        <taxon>Zeiogadaria</taxon>
        <taxon>Gadariae</taxon>
        <taxon>Gadiformes</taxon>
        <taxon>Gadoidei</taxon>
        <taxon>Gadidae</taxon>
        <taxon>Gadus</taxon>
    </lineage>
</organism>
<evidence type="ECO:0000256" key="1">
    <source>
        <dbReference type="ARBA" id="ARBA00001947"/>
    </source>
</evidence>
<sequence>MFNNNVNFLFGDSLSLGVSEKLWNYNYTRYHPMDEISSWMDSVVEQNPKLVTSLVYGQTFEKRDIKLLKFGLPDPGGLEKKAVWVDCGIHAREWIAPAFCQWFVKEILQSYNESDVRLTKFLQKIDLYVTPVLNVDGYMFSWTNQSTRLWRKSRSLPPQGCTCHGVDLNRNFNANWGTVGVSTDCCSNTYCGVSPASEPEAKAVTDFVGTRVDQFLCYLTIHSSGQLILLPYGHPQITAPNYEELVSVGKAAASEMKKLYGMEYRVGTSPQILYANSGSSRDWARLLGIPFSYTFELRDKGEFGHLLPEDQIKPACEEAYVGVTSILSYVYDNNFPNDKLPTAAATACVHVTGLIVMTTLATLLVTLGSV</sequence>